<dbReference type="InterPro" id="IPR001214">
    <property type="entry name" value="SET_dom"/>
</dbReference>
<comment type="subcellular location">
    <subcellularLocation>
        <location evidence="1">Nucleus</location>
    </subcellularLocation>
</comment>
<keyword evidence="7" id="KW-0472">Membrane</keyword>
<evidence type="ECO:0000256" key="6">
    <source>
        <dbReference type="SAM" id="Coils"/>
    </source>
</evidence>
<organism evidence="9">
    <name type="scientific">Theileria annulata</name>
    <dbReference type="NCBI Taxonomy" id="5874"/>
    <lineage>
        <taxon>Eukaryota</taxon>
        <taxon>Sar</taxon>
        <taxon>Alveolata</taxon>
        <taxon>Apicomplexa</taxon>
        <taxon>Aconoidasida</taxon>
        <taxon>Piroplasmida</taxon>
        <taxon>Theileriidae</taxon>
        <taxon>Theileria</taxon>
    </lineage>
</organism>
<dbReference type="PROSITE" id="PS00518">
    <property type="entry name" value="ZF_RING_1"/>
    <property type="match status" value="1"/>
</dbReference>
<dbReference type="InterPro" id="IPR017907">
    <property type="entry name" value="Znf_RING_CS"/>
</dbReference>
<name>A0A3B0MRW5_THEAN</name>
<proteinExistence type="predicted"/>
<dbReference type="Gene3D" id="3.90.1410.10">
    <property type="entry name" value="set domain protein methyltransferase, domain 1"/>
    <property type="match status" value="1"/>
</dbReference>
<dbReference type="PANTHER" id="PTHR45893">
    <property type="entry name" value="POLYCOMB GROUP RING FINGER PROTEIN"/>
    <property type="match status" value="1"/>
</dbReference>
<keyword evidence="3" id="KW-0863">Zinc-finger</keyword>
<dbReference type="SUPFAM" id="SSF82199">
    <property type="entry name" value="SET domain"/>
    <property type="match status" value="1"/>
</dbReference>
<dbReference type="Gene3D" id="3.30.40.10">
    <property type="entry name" value="Zinc/RING finger domain, C3HC4 (zinc finger)"/>
    <property type="match status" value="1"/>
</dbReference>
<keyword evidence="6" id="KW-0175">Coiled coil</keyword>
<accession>A0A3B0MRW5</accession>
<dbReference type="InterPro" id="IPR051507">
    <property type="entry name" value="PcG_RING_finger"/>
</dbReference>
<keyword evidence="7" id="KW-0812">Transmembrane</keyword>
<feature type="domain" description="SET" evidence="8">
    <location>
        <begin position="792"/>
        <end position="1101"/>
    </location>
</feature>
<dbReference type="CDD" id="cd10527">
    <property type="entry name" value="SET_LSMT"/>
    <property type="match status" value="1"/>
</dbReference>
<feature type="coiled-coil region" evidence="6">
    <location>
        <begin position="610"/>
        <end position="637"/>
    </location>
</feature>
<dbReference type="InterPro" id="IPR046341">
    <property type="entry name" value="SET_dom_sf"/>
</dbReference>
<evidence type="ECO:0000256" key="3">
    <source>
        <dbReference type="ARBA" id="ARBA00022771"/>
    </source>
</evidence>
<evidence type="ECO:0000313" key="9">
    <source>
        <dbReference type="EMBL" id="SVP92893.1"/>
    </source>
</evidence>
<keyword evidence="4" id="KW-0862">Zinc</keyword>
<dbReference type="EMBL" id="UIVS01000003">
    <property type="protein sequence ID" value="SVP92893.1"/>
    <property type="molecule type" value="Genomic_DNA"/>
</dbReference>
<feature type="transmembrane region" description="Helical" evidence="7">
    <location>
        <begin position="541"/>
        <end position="562"/>
    </location>
</feature>
<gene>
    <name evidence="10" type="ORF">TAT_000268700</name>
    <name evidence="9" type="ORF">TAV_000269100</name>
</gene>
<dbReference type="PROSITE" id="PS50280">
    <property type="entry name" value="SET"/>
    <property type="match status" value="1"/>
</dbReference>
<dbReference type="GO" id="GO:0008270">
    <property type="term" value="F:zinc ion binding"/>
    <property type="evidence" value="ECO:0007669"/>
    <property type="project" value="UniProtKB-KW"/>
</dbReference>
<evidence type="ECO:0000259" key="8">
    <source>
        <dbReference type="PROSITE" id="PS50280"/>
    </source>
</evidence>
<evidence type="ECO:0000256" key="4">
    <source>
        <dbReference type="ARBA" id="ARBA00022833"/>
    </source>
</evidence>
<dbReference type="GO" id="GO:0005634">
    <property type="term" value="C:nucleus"/>
    <property type="evidence" value="ECO:0007669"/>
    <property type="project" value="UniProtKB-SubCell"/>
</dbReference>
<evidence type="ECO:0000256" key="2">
    <source>
        <dbReference type="ARBA" id="ARBA00022723"/>
    </source>
</evidence>
<dbReference type="Gene3D" id="3.10.20.90">
    <property type="entry name" value="Phosphatidylinositol 3-kinase Catalytic Subunit, Chain A, domain 1"/>
    <property type="match status" value="1"/>
</dbReference>
<feature type="coiled-coil region" evidence="6">
    <location>
        <begin position="342"/>
        <end position="369"/>
    </location>
</feature>
<evidence type="ECO:0000256" key="5">
    <source>
        <dbReference type="ARBA" id="ARBA00023242"/>
    </source>
</evidence>
<protein>
    <submittedName>
        <fullName evidence="9">SET domain containing protein, putative</fullName>
    </submittedName>
</protein>
<dbReference type="Pfam" id="PF00856">
    <property type="entry name" value="SET"/>
    <property type="match status" value="1"/>
</dbReference>
<dbReference type="EMBL" id="UIVT01000003">
    <property type="protein sequence ID" value="SVP93694.1"/>
    <property type="molecule type" value="Genomic_DNA"/>
</dbReference>
<evidence type="ECO:0000256" key="7">
    <source>
        <dbReference type="SAM" id="Phobius"/>
    </source>
</evidence>
<keyword evidence="2" id="KW-0479">Metal-binding</keyword>
<dbReference type="VEuPathDB" id="PiroplasmaDB:TA05190"/>
<keyword evidence="5" id="KW-0539">Nucleus</keyword>
<evidence type="ECO:0000256" key="1">
    <source>
        <dbReference type="ARBA" id="ARBA00004123"/>
    </source>
</evidence>
<dbReference type="InterPro" id="IPR013083">
    <property type="entry name" value="Znf_RING/FYVE/PHD"/>
</dbReference>
<feature type="transmembrane region" description="Helical" evidence="7">
    <location>
        <begin position="287"/>
        <end position="308"/>
    </location>
</feature>
<evidence type="ECO:0000313" key="10">
    <source>
        <dbReference type="EMBL" id="SVP93694.1"/>
    </source>
</evidence>
<dbReference type="SUPFAM" id="SSF57850">
    <property type="entry name" value="RING/U-box"/>
    <property type="match status" value="1"/>
</dbReference>
<keyword evidence="7" id="KW-1133">Transmembrane helix</keyword>
<reference evidence="9" key="1">
    <citation type="submission" date="2018-07" db="EMBL/GenBank/DDBJ databases">
        <authorList>
            <person name="Quirk P.G."/>
            <person name="Krulwich T.A."/>
        </authorList>
    </citation>
    <scope>NUCLEOTIDE SEQUENCE</scope>
    <source>
        <strain evidence="9">Anand</strain>
    </source>
</reference>
<sequence length="1375" mass="159031">MDEISVFKQSEHNLLHSEHDKIDKNISNFNQNYIKPNFTNNFYTKYNTRSFNTTKNSENKLVKNMGRSRYYNFDDNFGQTYMNTRRRRLNHYINNNNDITNSNGKLNDIDLNQHNMFDPNNIKFNDISNMDTIDTTNTITSSNLSGNITENMDNGNIIGSMESDSKNRNENMINPMSKDEFQRRLKIMTTWYDKFPIIKTKKDTSISMPKRVNILPIEKKPVLIETPHGLDVRFDLSILIDILTCYLCKGLLYNAHTIKDCMHTFCKSCLILSTFESFFYSLIDSSIQLYIVIYIVIMVIMMIVDGLVCPMCFTPIHTSIAEGVESDTNIQTIVDKLFPEFAEHERKQKEEMERQIKLYKTENTNTSINSSDSGKSEVKELYFEEQKDIIDRKSKLSDSTATFLNELNKCKDINKLFDNVLCLALVHESDNQINSIFNDINNDKEDSKDSSYSDITVRYPRKYICVPKRLQVADIVDYLINEHLLEPEYNVVFMLRNLVLQKKYTIEFIFQTFNIDTSKCVVFRYKIILQQSFYNDWNQPLNFLMLYNIILLVINNVIYEFLPKCVDSISIDRNLHNFNNPSKIKFNYGYIPVFNRFNSKLNTHVDNKFINDGFKEIKNSNDEINELINEVEKIYGKDLNINIKSVSRLDYNKDFLLKTFNLAKEVDMKVSKNNYQEGCNNSVSFSGDDEEELMMLSKEEMCKGETIVNIPLKSCISLESTIKDLVNNINKYSQIDPKFANYLQYISGLMKFNIGNFIKPNIAELSGNDQFQQINVDKFTEFVTYKRILTLKSLILCDIILSIDDKNGKLSRYAKFNSINSNEKELSLLTMALSSEYFLNSIAHMLNCNNSCSEVEFGDLKRKWTNWLFNKKESHIPLMFDKGTVEQVQEPIIQNKIVQRKLALAELFSIFTDPMSVIRDKIETLHNKPVGLDGLEEYLLNNNIKHEVFEENIFKISKPEVEEILTNTIDSSDSSNNTTNAVDIINSMINFESILNFFCTITSHIVRPKVDKNVDNTQYYYMLNTANGIECQIDITNSDNSGNGVDDLNHGYLVPMISLCNHSNSEPNSDISLMYSDGELTFNLKTTSDIAPNSEILINYGECDNNTLLLDYGFVSGDEGNNWVLMGLDNDLVRDSAKKNDVNYLMPSIFPEGIPKEKLDLIKQLNLIEVHDKGDLSEIYSDPYFDGMPIIKYMEFNERFMANTIDIQSNLYYSTNSKQEHTFHVDKPDDYNFINCAQNVNNILKINSNGIIDHRLILLIKIILCKTKKKLEWIKKKSPELLSKSINSPIDYKAFEVVSSIPLIYVDNKYDQSLYDDVCSLNNVKNGMKRNLMLTAHAMSQKIPFYKCARHYKSISSITDNSTSTLNKSVIQVNN</sequence>